<dbReference type="OrthoDB" id="9779267at2"/>
<evidence type="ECO:0000313" key="1">
    <source>
        <dbReference type="EMBL" id="QDV07471.1"/>
    </source>
</evidence>
<keyword evidence="2" id="KW-1185">Reference proteome</keyword>
<dbReference type="Proteomes" id="UP000320390">
    <property type="component" value="Chromosome"/>
</dbReference>
<protein>
    <submittedName>
        <fullName evidence="1">Uncharacterized protein</fullName>
    </submittedName>
</protein>
<evidence type="ECO:0000313" key="2">
    <source>
        <dbReference type="Proteomes" id="UP000320390"/>
    </source>
</evidence>
<organism evidence="1 2">
    <name type="scientific">Saltatorellus ferox</name>
    <dbReference type="NCBI Taxonomy" id="2528018"/>
    <lineage>
        <taxon>Bacteria</taxon>
        <taxon>Pseudomonadati</taxon>
        <taxon>Planctomycetota</taxon>
        <taxon>Planctomycetia</taxon>
        <taxon>Planctomycetia incertae sedis</taxon>
        <taxon>Saltatorellus</taxon>
    </lineage>
</organism>
<gene>
    <name evidence="1" type="ORF">Poly30_29970</name>
</gene>
<proteinExistence type="predicted"/>
<reference evidence="1 2" key="1">
    <citation type="submission" date="2019-02" db="EMBL/GenBank/DDBJ databases">
        <title>Deep-cultivation of Planctomycetes and their phenomic and genomic characterization uncovers novel biology.</title>
        <authorList>
            <person name="Wiegand S."/>
            <person name="Jogler M."/>
            <person name="Boedeker C."/>
            <person name="Pinto D."/>
            <person name="Vollmers J."/>
            <person name="Rivas-Marin E."/>
            <person name="Kohn T."/>
            <person name="Peeters S.H."/>
            <person name="Heuer A."/>
            <person name="Rast P."/>
            <person name="Oberbeckmann S."/>
            <person name="Bunk B."/>
            <person name="Jeske O."/>
            <person name="Meyerdierks A."/>
            <person name="Storesund J.E."/>
            <person name="Kallscheuer N."/>
            <person name="Luecker S."/>
            <person name="Lage O.M."/>
            <person name="Pohl T."/>
            <person name="Merkel B.J."/>
            <person name="Hornburger P."/>
            <person name="Mueller R.-W."/>
            <person name="Bruemmer F."/>
            <person name="Labrenz M."/>
            <person name="Spormann A.M."/>
            <person name="Op den Camp H."/>
            <person name="Overmann J."/>
            <person name="Amann R."/>
            <person name="Jetten M.S.M."/>
            <person name="Mascher T."/>
            <person name="Medema M.H."/>
            <person name="Devos D.P."/>
            <person name="Kaster A.-K."/>
            <person name="Ovreas L."/>
            <person name="Rohde M."/>
            <person name="Galperin M.Y."/>
            <person name="Jogler C."/>
        </authorList>
    </citation>
    <scope>NUCLEOTIDE SEQUENCE [LARGE SCALE GENOMIC DNA]</scope>
    <source>
        <strain evidence="1 2">Poly30</strain>
    </source>
</reference>
<accession>A0A518ETQ1</accession>
<dbReference type="RefSeq" id="WP_145198526.1">
    <property type="nucleotide sequence ID" value="NZ_CP036434.1"/>
</dbReference>
<dbReference type="EMBL" id="CP036434">
    <property type="protein sequence ID" value="QDV07471.1"/>
    <property type="molecule type" value="Genomic_DNA"/>
</dbReference>
<name>A0A518ETQ1_9BACT</name>
<sequence>MADDFLLNDPRVATLRDHLTKHGVLPGSGLDSGLRSCRELEEVAPGTFEAALDLSLRLAADGIDPERVLSYGVPAAIKCRGAAAEPVAVWLEPVESFVRSLHASEIELWSAISYGVRFVSRLSEADLEVFRGGLARYGETLLTLRAQGTDTSRLVTSGSGALGEVLPGHAWALEPVCRLAERVGGTPGGEPGWIWSLLVSEWARVLLNGEDSDRATFVRTMELLGDFLERVPDAGMHVGSRIADGVVTFARYGPGMVPYLGEWFDLVLALIRSMKAQGMSPYLCIGNGLGGIIGEVAPGELSEVLRFAVSLADRGIDPGGILYEAFMPAAYALGAPMAIELGRRLANEGFDPFTVLESAAPAIGSQAHAWPEEERADLLAECLELLTQTALSLHAIEGRGQKYFVDAVPYMADRVGGAPAELLDVLRMGARLAEQGVSPGMTFAYGWPTVLNLGEAHPWLPGEARGVVEELGGLGVDPEKTLSSAFPVLLKVAGDEPEEFRRLCRTLVEVITALEAAGVDPRSVLYRHVSAMADVRGDEGADAFRGLLGRLRALLLAMAEGGVSPAAFLEAGLPAAAREAREEPWRLDVCLDWATGLAKGGRDGAAILEHATAAIAGVDRGEPARFKALLGAVEKESQRVPDAATKWFLAPAVQTAASMSGGDPASFEAVLDLIHERFELESDEDPVMDALASALPLLAEIAGEDAGAFGRLLEAARLQAERMKAADRWPANLLWYALRVLRSVSAGQPEEAVLCLTAVADRLIAEPVGVGLALVRQGDSRGYHGDRAPGLEVLAQVTDGDPAGFRRGLPLLFDVARLFRTEDAEDAGNAVDSDGLRELLRFAAAVPPATLVSFEETLTWLGAQLGGEAMRDSAARLVSALSGCTPLVRRWPSGWSGLIRPAIAAHGPRSTGLLRSFRWVDERWLQQDSDLRLLGEIVTQFGVRVPEIMDGLILPGLRERQITDLTGERALLLQFLREVPLAEPQVYERFRAIQQDSSLSETQKREAVEALHGTLLTLSESVRAGEVSREEMEHPLFPLVLYHVFPPAMSTTRDQHVQNFASFDDHEDHVLERDPGEHRRRRYSLRQGAWEQRPGVEIDRSHWAVLMEAAAEVGPGTAGVEPTSENTLALGWDLLARWAEGRIGRDVIQRELLGRVLVHARAGGVDLPSHADTPTQLIECKEFLGDHVRDVVEQCLIAARKQDPARYDRLVQAKFAPDTSIGAGLVKSMWSLAQEIAAQRVSGPEVTARLERQLRHFVVDPAQFPAALAACKDRDEVRALLQSLVPVEVKVEVGKEQARLMADFVGQASSAMHRELYGGDGQPAKLVYVHSSSAPPMEITLELSKRKAHAPIGLCEGVCVATDKELWNRPDFFQVIFWGPDGIAAGGMHVLIVEEEGVEYVTLPGINPSLRFLDAVEISAVLDVAIDYAWQLARRWGCAGVWVPTSTAIHSNRRAVQMEMARRRWGTRATSEHLFSFHPYRYTFREVFEVREL</sequence>